<feature type="domain" description="Amine oxidase" evidence="13">
    <location>
        <begin position="118"/>
        <end position="223"/>
    </location>
</feature>
<proteinExistence type="inferred from homology"/>
<dbReference type="GO" id="GO:0050660">
    <property type="term" value="F:flavin adenine dinucleotide binding"/>
    <property type="evidence" value="ECO:0007669"/>
    <property type="project" value="UniProtKB-ARBA"/>
</dbReference>
<comment type="catalytic activity">
    <reaction evidence="10 11">
        <text>protoporphyrinogen IX + 3 O2 = protoporphyrin IX + 3 H2O2</text>
        <dbReference type="Rhea" id="RHEA:25576"/>
        <dbReference type="ChEBI" id="CHEBI:15379"/>
        <dbReference type="ChEBI" id="CHEBI:16240"/>
        <dbReference type="ChEBI" id="CHEBI:57306"/>
        <dbReference type="ChEBI" id="CHEBI:57307"/>
        <dbReference type="EC" id="1.3.3.4"/>
    </reaction>
</comment>
<evidence type="ECO:0000256" key="12">
    <source>
        <dbReference type="SAM" id="MobiDB-lite"/>
    </source>
</evidence>
<dbReference type="PANTHER" id="PTHR42923:SF3">
    <property type="entry name" value="PROTOPORPHYRINOGEN OXIDASE"/>
    <property type="match status" value="1"/>
</dbReference>
<evidence type="ECO:0000259" key="13">
    <source>
        <dbReference type="Pfam" id="PF01593"/>
    </source>
</evidence>
<feature type="region of interest" description="Disordered" evidence="12">
    <location>
        <begin position="227"/>
        <end position="253"/>
    </location>
</feature>
<organism evidence="14">
    <name type="scientific">Ananas comosus var. bracteatus</name>
    <name type="common">red pineapple</name>
    <dbReference type="NCBI Taxonomy" id="296719"/>
    <lineage>
        <taxon>Eukaryota</taxon>
        <taxon>Viridiplantae</taxon>
        <taxon>Streptophyta</taxon>
        <taxon>Embryophyta</taxon>
        <taxon>Tracheophyta</taxon>
        <taxon>Spermatophyta</taxon>
        <taxon>Magnoliopsida</taxon>
        <taxon>Liliopsida</taxon>
        <taxon>Poales</taxon>
        <taxon>Bromeliaceae</taxon>
        <taxon>Bromelioideae</taxon>
        <taxon>Ananas</taxon>
    </lineage>
</organism>
<evidence type="ECO:0000256" key="3">
    <source>
        <dbReference type="ARBA" id="ARBA00010551"/>
    </source>
</evidence>
<dbReference type="PANTHER" id="PTHR42923">
    <property type="entry name" value="PROTOPORPHYRINOGEN OXIDASE"/>
    <property type="match status" value="1"/>
</dbReference>
<comment type="function">
    <text evidence="1 11">Catalyzes the 6-electron oxidation of protoporphyrinogen-IX to form protoporphyrin-IX.</text>
</comment>
<dbReference type="UniPathway" id="UPA00251">
    <property type="reaction ID" value="UER00324"/>
</dbReference>
<dbReference type="InterPro" id="IPR004572">
    <property type="entry name" value="Protoporphyrinogen_oxidase"/>
</dbReference>
<evidence type="ECO:0000313" key="14">
    <source>
        <dbReference type="EMBL" id="CAD1840097.1"/>
    </source>
</evidence>
<dbReference type="EMBL" id="LR862134">
    <property type="protein sequence ID" value="CAD1840097.1"/>
    <property type="molecule type" value="Genomic_DNA"/>
</dbReference>
<dbReference type="Gene3D" id="3.50.50.60">
    <property type="entry name" value="FAD/NAD(P)-binding domain"/>
    <property type="match status" value="1"/>
</dbReference>
<evidence type="ECO:0000256" key="1">
    <source>
        <dbReference type="ARBA" id="ARBA00002600"/>
    </source>
</evidence>
<comment type="cofactor">
    <cofactor evidence="11">
        <name>FAD</name>
        <dbReference type="ChEBI" id="CHEBI:57692"/>
    </cofactor>
    <text evidence="11">Binds 1 FAD per subunit.</text>
</comment>
<evidence type="ECO:0000256" key="7">
    <source>
        <dbReference type="ARBA" id="ARBA00023002"/>
    </source>
</evidence>
<comment type="subcellular location">
    <subcellularLocation>
        <location evidence="11">Plastid</location>
        <location evidence="11">Chloroplast</location>
    </subcellularLocation>
</comment>
<keyword evidence="5 11" id="KW-0285">Flavoprotein</keyword>
<evidence type="ECO:0000256" key="5">
    <source>
        <dbReference type="ARBA" id="ARBA00022630"/>
    </source>
</evidence>
<evidence type="ECO:0000256" key="10">
    <source>
        <dbReference type="ARBA" id="ARBA00047554"/>
    </source>
</evidence>
<protein>
    <recommendedName>
        <fullName evidence="4 11">Protoporphyrinogen oxidase</fullName>
        <ecNumber evidence="4 11">1.3.3.4</ecNumber>
    </recommendedName>
</protein>
<evidence type="ECO:0000256" key="6">
    <source>
        <dbReference type="ARBA" id="ARBA00022827"/>
    </source>
</evidence>
<dbReference type="InterPro" id="IPR036188">
    <property type="entry name" value="FAD/NAD-bd_sf"/>
</dbReference>
<keyword evidence="7 11" id="KW-0560">Oxidoreductase</keyword>
<dbReference type="AlphaFoldDB" id="A0A6V7QB38"/>
<sequence>MASVAAISTLPFLPVKPRGAGAGAGDILRRGRPRRVRCAIASDTAVSSRDGGGDEAAPPRRVAAECVVVGGGVSGLCTAQALATRHGSGGCCFQPSDPVLTMAWSEGGPCIWRSKCSALCLWNGKLRPVPSKPNDLPFFDLMSFPGKLRAGFGAIGIRPPPPGHEESVEEFVRRNLGDEVFERLIEPFCSGVYAGDPAKLSMKAAFGKVWKLEQNGGSIIGGTIKAIQERSKTPKPPRDPRLPKPKGQTVASF</sequence>
<dbReference type="GO" id="GO:0006782">
    <property type="term" value="P:protoporphyrinogen IX biosynthetic process"/>
    <property type="evidence" value="ECO:0007669"/>
    <property type="project" value="UniProtKB-UniRule"/>
</dbReference>
<name>A0A6V7QB38_ANACO</name>
<dbReference type="EC" id="1.3.3.4" evidence="4 11"/>
<dbReference type="InterPro" id="IPR002937">
    <property type="entry name" value="Amino_oxidase"/>
</dbReference>
<keyword evidence="8 11" id="KW-0350">Heme biosynthesis</keyword>
<evidence type="ECO:0000256" key="9">
    <source>
        <dbReference type="ARBA" id="ARBA00023244"/>
    </source>
</evidence>
<accession>A0A6V7QB38</accession>
<gene>
    <name evidence="14" type="ORF">CB5_LOCUS23308</name>
</gene>
<comment type="similarity">
    <text evidence="3 11">Belongs to the protoporphyrinogen/coproporphyrinogen oxidase family. Protoporphyrinogen oxidase subfamily.</text>
</comment>
<dbReference type="Pfam" id="PF01593">
    <property type="entry name" value="Amino_oxidase"/>
    <property type="match status" value="1"/>
</dbReference>
<evidence type="ECO:0000256" key="2">
    <source>
        <dbReference type="ARBA" id="ARBA00005073"/>
    </source>
</evidence>
<dbReference type="GO" id="GO:0004729">
    <property type="term" value="F:oxygen-dependent protoporphyrinogen oxidase activity"/>
    <property type="evidence" value="ECO:0007669"/>
    <property type="project" value="UniProtKB-UniRule"/>
</dbReference>
<keyword evidence="9 11" id="KW-0627">Porphyrin biosynthesis</keyword>
<comment type="pathway">
    <text evidence="2 11">Porphyrin-containing compound metabolism; protoporphyrin-IX biosynthesis; protoporphyrin-IX from protoporphyrinogen-IX: step 1/1.</text>
</comment>
<dbReference type="NCBIfam" id="TIGR00562">
    <property type="entry name" value="proto_IX_ox"/>
    <property type="match status" value="1"/>
</dbReference>
<dbReference type="GO" id="GO:0009534">
    <property type="term" value="C:chloroplast thylakoid"/>
    <property type="evidence" value="ECO:0007669"/>
    <property type="project" value="TreeGrafter"/>
</dbReference>
<evidence type="ECO:0000256" key="8">
    <source>
        <dbReference type="ARBA" id="ARBA00023133"/>
    </source>
</evidence>
<evidence type="ECO:0000256" key="4">
    <source>
        <dbReference type="ARBA" id="ARBA00012867"/>
    </source>
</evidence>
<reference evidence="14" key="1">
    <citation type="submission" date="2020-07" db="EMBL/GenBank/DDBJ databases">
        <authorList>
            <person name="Lin J."/>
        </authorList>
    </citation>
    <scope>NUCLEOTIDE SEQUENCE</scope>
</reference>
<feature type="compositionally biased region" description="Basic and acidic residues" evidence="12">
    <location>
        <begin position="227"/>
        <end position="242"/>
    </location>
</feature>
<dbReference type="InterPro" id="IPR050464">
    <property type="entry name" value="Zeta_carotene_desat/Oxidored"/>
</dbReference>
<evidence type="ECO:0000256" key="11">
    <source>
        <dbReference type="RuleBase" id="RU367069"/>
    </source>
</evidence>
<dbReference type="SUPFAM" id="SSF51905">
    <property type="entry name" value="FAD/NAD(P)-binding domain"/>
    <property type="match status" value="1"/>
</dbReference>
<keyword evidence="6 11" id="KW-0274">FAD</keyword>